<organism evidence="12 13">
    <name type="scientific">Gelidibacter algens</name>
    <dbReference type="NCBI Taxonomy" id="49280"/>
    <lineage>
        <taxon>Bacteria</taxon>
        <taxon>Pseudomonadati</taxon>
        <taxon>Bacteroidota</taxon>
        <taxon>Flavobacteriia</taxon>
        <taxon>Flavobacteriales</taxon>
        <taxon>Flavobacteriaceae</taxon>
        <taxon>Gelidibacter</taxon>
    </lineage>
</organism>
<evidence type="ECO:0000256" key="7">
    <source>
        <dbReference type="HAMAP-Rule" id="MF_00141"/>
    </source>
</evidence>
<dbReference type="NCBIfam" id="TIGR00038">
    <property type="entry name" value="efp"/>
    <property type="match status" value="1"/>
</dbReference>
<dbReference type="PANTHER" id="PTHR30053:SF12">
    <property type="entry name" value="ELONGATION FACTOR P (EF-P) FAMILY PROTEIN"/>
    <property type="match status" value="1"/>
</dbReference>
<dbReference type="NCBIfam" id="NF001810">
    <property type="entry name" value="PRK00529.1"/>
    <property type="match status" value="1"/>
</dbReference>
<evidence type="ECO:0000256" key="8">
    <source>
        <dbReference type="NCBIfam" id="TIGR00038"/>
    </source>
</evidence>
<dbReference type="Pfam" id="PF09285">
    <property type="entry name" value="Elong-fact-P_C"/>
    <property type="match status" value="1"/>
</dbReference>
<dbReference type="InterPro" id="IPR008991">
    <property type="entry name" value="Translation_prot_SH3-like_sf"/>
</dbReference>
<dbReference type="InterPro" id="IPR013185">
    <property type="entry name" value="Transl_elong_KOW-like"/>
</dbReference>
<feature type="domain" description="Elongation factor P C-terminal" evidence="10">
    <location>
        <begin position="130"/>
        <end position="185"/>
    </location>
</feature>
<dbReference type="FunFam" id="2.40.50.140:FF:000004">
    <property type="entry name" value="Elongation factor P"/>
    <property type="match status" value="1"/>
</dbReference>
<dbReference type="UniPathway" id="UPA00345"/>
<dbReference type="Pfam" id="PF08207">
    <property type="entry name" value="EFP_N"/>
    <property type="match status" value="1"/>
</dbReference>
<dbReference type="CDD" id="cd05794">
    <property type="entry name" value="S1_EF-P_repeat_2"/>
    <property type="match status" value="1"/>
</dbReference>
<comment type="subcellular location">
    <subcellularLocation>
        <location evidence="1 7">Cytoplasm</location>
    </subcellularLocation>
</comment>
<dbReference type="RefSeq" id="WP_066436018.1">
    <property type="nucleotide sequence ID" value="NZ_LZRN01000030.1"/>
</dbReference>
<dbReference type="InterPro" id="IPR013852">
    <property type="entry name" value="Transl_elong_P/YeiP_CS"/>
</dbReference>
<comment type="similarity">
    <text evidence="3 7 9">Belongs to the elongation factor P family.</text>
</comment>
<evidence type="ECO:0000256" key="6">
    <source>
        <dbReference type="ARBA" id="ARBA00022917"/>
    </source>
</evidence>
<dbReference type="GO" id="GO:0005829">
    <property type="term" value="C:cytosol"/>
    <property type="evidence" value="ECO:0007669"/>
    <property type="project" value="UniProtKB-ARBA"/>
</dbReference>
<dbReference type="SUPFAM" id="SSF50104">
    <property type="entry name" value="Translation proteins SH3-like domain"/>
    <property type="match status" value="1"/>
</dbReference>
<dbReference type="InterPro" id="IPR015365">
    <property type="entry name" value="Elong-fact-P_C"/>
</dbReference>
<evidence type="ECO:0000256" key="2">
    <source>
        <dbReference type="ARBA" id="ARBA00004815"/>
    </source>
</evidence>
<evidence type="ECO:0000256" key="3">
    <source>
        <dbReference type="ARBA" id="ARBA00009479"/>
    </source>
</evidence>
<dbReference type="PROSITE" id="PS01275">
    <property type="entry name" value="EFP"/>
    <property type="match status" value="1"/>
</dbReference>
<evidence type="ECO:0000256" key="9">
    <source>
        <dbReference type="RuleBase" id="RU004389"/>
    </source>
</evidence>
<dbReference type="SMART" id="SM01185">
    <property type="entry name" value="EFP"/>
    <property type="match status" value="1"/>
</dbReference>
<dbReference type="GO" id="GO:0003746">
    <property type="term" value="F:translation elongation factor activity"/>
    <property type="evidence" value="ECO:0007669"/>
    <property type="project" value="UniProtKB-UniRule"/>
</dbReference>
<proteinExistence type="inferred from homology"/>
<evidence type="ECO:0000259" key="11">
    <source>
        <dbReference type="SMART" id="SM01185"/>
    </source>
</evidence>
<keyword evidence="4 7" id="KW-0963">Cytoplasm</keyword>
<dbReference type="InterPro" id="IPR012340">
    <property type="entry name" value="NA-bd_OB-fold"/>
</dbReference>
<keyword evidence="13" id="KW-1185">Reference proteome</keyword>
<gene>
    <name evidence="7" type="primary">efp</name>
    <name evidence="12" type="ORF">LX77_01042</name>
</gene>
<keyword evidence="5 7" id="KW-0251">Elongation factor</keyword>
<dbReference type="OrthoDB" id="9801844at2"/>
<dbReference type="EMBL" id="QLLQ01000002">
    <property type="protein sequence ID" value="RAJ26787.1"/>
    <property type="molecule type" value="Genomic_DNA"/>
</dbReference>
<keyword evidence="6 7" id="KW-0648">Protein biosynthesis</keyword>
<comment type="pathway">
    <text evidence="2 7">Protein biosynthesis; polypeptide chain elongation.</text>
</comment>
<comment type="function">
    <text evidence="7">Involved in peptide bond synthesis. Stimulates efficient translation and peptide-bond synthesis on native or reconstituted 70S ribosomes in vitro. Probably functions indirectly by altering the affinity of the ribosome for aminoacyl-tRNA, thus increasing their reactivity as acceptors for peptidyl transferase.</text>
</comment>
<dbReference type="Pfam" id="PF01132">
    <property type="entry name" value="EFP"/>
    <property type="match status" value="1"/>
</dbReference>
<dbReference type="Gene3D" id="2.30.30.30">
    <property type="match status" value="1"/>
</dbReference>
<dbReference type="CDD" id="cd04470">
    <property type="entry name" value="S1_EF-P_repeat_1"/>
    <property type="match status" value="1"/>
</dbReference>
<sequence length="188" mass="21122">MASTSDIRNGLCIKYNNDIYKITEFLHVKPGKGPAFVRTKMKSVTNGKVLDNTFSAGHKIEEVRVETHKFQYLYNDGEFYHFMNQEDFTQIRLLESALDRADLMKEGEVVTIQINTEDNMPLSVEMPATVILEVTATEPGVKGNTATNATKPATVETGAEVNVPLFINEGDKIKVETEKGTYKERIKE</sequence>
<dbReference type="Gene3D" id="2.40.50.140">
    <property type="entry name" value="Nucleic acid-binding proteins"/>
    <property type="match status" value="2"/>
</dbReference>
<dbReference type="STRING" id="49280.A9996_13520"/>
<evidence type="ECO:0000256" key="4">
    <source>
        <dbReference type="ARBA" id="ARBA00022490"/>
    </source>
</evidence>
<dbReference type="Proteomes" id="UP000248987">
    <property type="component" value="Unassembled WGS sequence"/>
</dbReference>
<evidence type="ECO:0000256" key="1">
    <source>
        <dbReference type="ARBA" id="ARBA00004496"/>
    </source>
</evidence>
<dbReference type="HAMAP" id="MF_00141">
    <property type="entry name" value="EF_P"/>
    <property type="match status" value="1"/>
</dbReference>
<dbReference type="FunFam" id="2.30.30.30:FF:000003">
    <property type="entry name" value="Elongation factor P"/>
    <property type="match status" value="1"/>
</dbReference>
<dbReference type="AlphaFoldDB" id="A0A1A7QXR5"/>
<comment type="caution">
    <text evidence="12">The sequence shown here is derived from an EMBL/GenBank/DDBJ whole genome shotgun (WGS) entry which is preliminary data.</text>
</comment>
<dbReference type="PIRSF" id="PIRSF005901">
    <property type="entry name" value="EF-P"/>
    <property type="match status" value="1"/>
</dbReference>
<dbReference type="InterPro" id="IPR011768">
    <property type="entry name" value="Transl_elongation_fac_P"/>
</dbReference>
<name>A0A1A7QXR5_9FLAO</name>
<evidence type="ECO:0000256" key="5">
    <source>
        <dbReference type="ARBA" id="ARBA00022768"/>
    </source>
</evidence>
<dbReference type="InterPro" id="IPR014722">
    <property type="entry name" value="Rib_uL2_dom2"/>
</dbReference>
<protein>
    <recommendedName>
        <fullName evidence="7 8">Elongation factor P</fullName>
        <shortName evidence="7">EF-P</shortName>
    </recommendedName>
</protein>
<evidence type="ECO:0000313" key="12">
    <source>
        <dbReference type="EMBL" id="RAJ26787.1"/>
    </source>
</evidence>
<evidence type="ECO:0000313" key="13">
    <source>
        <dbReference type="Proteomes" id="UP000248987"/>
    </source>
</evidence>
<feature type="domain" description="Translation elongation factor P/YeiP central" evidence="11">
    <location>
        <begin position="67"/>
        <end position="122"/>
    </location>
</feature>
<reference evidence="12 13" key="1">
    <citation type="submission" date="2018-06" db="EMBL/GenBank/DDBJ databases">
        <title>Genomic Encyclopedia of Archaeal and Bacterial Type Strains, Phase II (KMG-II): from individual species to whole genera.</title>
        <authorList>
            <person name="Goeker M."/>
        </authorList>
    </citation>
    <scope>NUCLEOTIDE SEQUENCE [LARGE SCALE GENOMIC DNA]</scope>
    <source>
        <strain evidence="12 13">DSM 12408</strain>
    </source>
</reference>
<dbReference type="PANTHER" id="PTHR30053">
    <property type="entry name" value="ELONGATION FACTOR P"/>
    <property type="match status" value="1"/>
</dbReference>
<dbReference type="InterPro" id="IPR001059">
    <property type="entry name" value="Transl_elong_P/YeiP_cen"/>
</dbReference>
<dbReference type="SMART" id="SM00841">
    <property type="entry name" value="Elong-fact-P_C"/>
    <property type="match status" value="1"/>
</dbReference>
<evidence type="ECO:0000259" key="10">
    <source>
        <dbReference type="SMART" id="SM00841"/>
    </source>
</evidence>
<dbReference type="SUPFAM" id="SSF50249">
    <property type="entry name" value="Nucleic acid-binding proteins"/>
    <property type="match status" value="2"/>
</dbReference>
<dbReference type="InterPro" id="IPR020599">
    <property type="entry name" value="Transl_elong_fac_P/YeiP"/>
</dbReference>
<dbReference type="GO" id="GO:0043043">
    <property type="term" value="P:peptide biosynthetic process"/>
    <property type="evidence" value="ECO:0007669"/>
    <property type="project" value="InterPro"/>
</dbReference>
<accession>A0A1A7QXR5</accession>